<evidence type="ECO:0000313" key="2">
    <source>
        <dbReference type="EMBL" id="MDQ0913726.1"/>
    </source>
</evidence>
<feature type="non-terminal residue" evidence="2">
    <location>
        <position position="46"/>
    </location>
</feature>
<protein>
    <submittedName>
        <fullName evidence="2">Uncharacterized protein</fullName>
    </submittedName>
</protein>
<dbReference type="EMBL" id="JAUSZV010000007">
    <property type="protein sequence ID" value="MDQ0913726.1"/>
    <property type="molecule type" value="Genomic_DNA"/>
</dbReference>
<sequence length="46" mass="4794">MSRPGAVPRSGPALPAQRAPGAARARLGSSERSGEDHARRSRADAR</sequence>
<accession>A0AAW8FUJ1</accession>
<comment type="caution">
    <text evidence="2">The sequence shown here is derived from an EMBL/GenBank/DDBJ whole genome shotgun (WGS) entry which is preliminary data.</text>
</comment>
<evidence type="ECO:0000313" key="3">
    <source>
        <dbReference type="Proteomes" id="UP001234216"/>
    </source>
</evidence>
<feature type="compositionally biased region" description="Basic and acidic residues" evidence="1">
    <location>
        <begin position="32"/>
        <end position="46"/>
    </location>
</feature>
<feature type="compositionally biased region" description="Low complexity" evidence="1">
    <location>
        <begin position="11"/>
        <end position="28"/>
    </location>
</feature>
<name>A0AAW8FUJ1_9ACTN</name>
<reference evidence="2" key="1">
    <citation type="submission" date="2023-07" db="EMBL/GenBank/DDBJ databases">
        <title>Comparative genomics of wheat-associated soil bacteria to identify genetic determinants of phenazine resistance.</title>
        <authorList>
            <person name="Mouncey N."/>
        </authorList>
    </citation>
    <scope>NUCLEOTIDE SEQUENCE</scope>
    <source>
        <strain evidence="2">V4I22</strain>
    </source>
</reference>
<evidence type="ECO:0000256" key="1">
    <source>
        <dbReference type="SAM" id="MobiDB-lite"/>
    </source>
</evidence>
<proteinExistence type="predicted"/>
<organism evidence="2 3">
    <name type="scientific">Streptomyces canus</name>
    <dbReference type="NCBI Taxonomy" id="58343"/>
    <lineage>
        <taxon>Bacteria</taxon>
        <taxon>Bacillati</taxon>
        <taxon>Actinomycetota</taxon>
        <taxon>Actinomycetes</taxon>
        <taxon>Kitasatosporales</taxon>
        <taxon>Streptomycetaceae</taxon>
        <taxon>Streptomyces</taxon>
        <taxon>Streptomyces aurantiacus group</taxon>
    </lineage>
</organism>
<dbReference type="Proteomes" id="UP001234216">
    <property type="component" value="Unassembled WGS sequence"/>
</dbReference>
<feature type="region of interest" description="Disordered" evidence="1">
    <location>
        <begin position="1"/>
        <end position="46"/>
    </location>
</feature>
<dbReference type="AlphaFoldDB" id="A0AAW8FUJ1"/>
<gene>
    <name evidence="2" type="ORF">QFZ22_009798</name>
</gene>